<organism evidence="1 2">
    <name type="scientific">Ixodes persulcatus</name>
    <name type="common">Taiga tick</name>
    <dbReference type="NCBI Taxonomy" id="34615"/>
    <lineage>
        <taxon>Eukaryota</taxon>
        <taxon>Metazoa</taxon>
        <taxon>Ecdysozoa</taxon>
        <taxon>Arthropoda</taxon>
        <taxon>Chelicerata</taxon>
        <taxon>Arachnida</taxon>
        <taxon>Acari</taxon>
        <taxon>Parasitiformes</taxon>
        <taxon>Ixodida</taxon>
        <taxon>Ixodoidea</taxon>
        <taxon>Ixodidae</taxon>
        <taxon>Ixodinae</taxon>
        <taxon>Ixodes</taxon>
    </lineage>
</organism>
<sequence>GAEVESMDPSIFWLENIFFEYVDNWKRTAPSFSRQLKSPPHNGRAVAIAYKLDSGVPRYPRPRFVNFLRTFESAAISAQTGLLALRKPLLTFSKRVLPAIASNPLFACGVND</sequence>
<feature type="non-terminal residue" evidence="1">
    <location>
        <position position="1"/>
    </location>
</feature>
<accession>A0AC60PYT6</accession>
<proteinExistence type="predicted"/>
<dbReference type="Proteomes" id="UP000805193">
    <property type="component" value="Unassembled WGS sequence"/>
</dbReference>
<protein>
    <submittedName>
        <fullName evidence="1">Uncharacterized protein</fullName>
    </submittedName>
</protein>
<dbReference type="EMBL" id="JABSTQ010009725">
    <property type="protein sequence ID" value="KAG0426356.1"/>
    <property type="molecule type" value="Genomic_DNA"/>
</dbReference>
<comment type="caution">
    <text evidence="1">The sequence shown here is derived from an EMBL/GenBank/DDBJ whole genome shotgun (WGS) entry which is preliminary data.</text>
</comment>
<evidence type="ECO:0000313" key="1">
    <source>
        <dbReference type="EMBL" id="KAG0426356.1"/>
    </source>
</evidence>
<gene>
    <name evidence="1" type="ORF">HPB47_026526</name>
</gene>
<keyword evidence="2" id="KW-1185">Reference proteome</keyword>
<name>A0AC60PYT6_IXOPE</name>
<evidence type="ECO:0000313" key="2">
    <source>
        <dbReference type="Proteomes" id="UP000805193"/>
    </source>
</evidence>
<reference evidence="1 2" key="1">
    <citation type="journal article" date="2020" name="Cell">
        <title>Large-Scale Comparative Analyses of Tick Genomes Elucidate Their Genetic Diversity and Vector Capacities.</title>
        <authorList>
            <consortium name="Tick Genome and Microbiome Consortium (TIGMIC)"/>
            <person name="Jia N."/>
            <person name="Wang J."/>
            <person name="Shi W."/>
            <person name="Du L."/>
            <person name="Sun Y."/>
            <person name="Zhan W."/>
            <person name="Jiang J.F."/>
            <person name="Wang Q."/>
            <person name="Zhang B."/>
            <person name="Ji P."/>
            <person name="Bell-Sakyi L."/>
            <person name="Cui X.M."/>
            <person name="Yuan T.T."/>
            <person name="Jiang B.G."/>
            <person name="Yang W.F."/>
            <person name="Lam T.T."/>
            <person name="Chang Q.C."/>
            <person name="Ding S.J."/>
            <person name="Wang X.J."/>
            <person name="Zhu J.G."/>
            <person name="Ruan X.D."/>
            <person name="Zhao L."/>
            <person name="Wei J.T."/>
            <person name="Ye R.Z."/>
            <person name="Que T.C."/>
            <person name="Du C.H."/>
            <person name="Zhou Y.H."/>
            <person name="Cheng J.X."/>
            <person name="Dai P.F."/>
            <person name="Guo W.B."/>
            <person name="Han X.H."/>
            <person name="Huang E.J."/>
            <person name="Li L.F."/>
            <person name="Wei W."/>
            <person name="Gao Y.C."/>
            <person name="Liu J.Z."/>
            <person name="Shao H.Z."/>
            <person name="Wang X."/>
            <person name="Wang C.C."/>
            <person name="Yang T.C."/>
            <person name="Huo Q.B."/>
            <person name="Li W."/>
            <person name="Chen H.Y."/>
            <person name="Chen S.E."/>
            <person name="Zhou L.G."/>
            <person name="Ni X.B."/>
            <person name="Tian J.H."/>
            <person name="Sheng Y."/>
            <person name="Liu T."/>
            <person name="Pan Y.S."/>
            <person name="Xia L.Y."/>
            <person name="Li J."/>
            <person name="Zhao F."/>
            <person name="Cao W.C."/>
        </authorList>
    </citation>
    <scope>NUCLEOTIDE SEQUENCE [LARGE SCALE GENOMIC DNA]</scope>
    <source>
        <strain evidence="1">Iper-2018</strain>
    </source>
</reference>